<accession>A0A8H5FN62</accession>
<name>A0A8H5FN62_9AGAR</name>
<reference evidence="7 8" key="1">
    <citation type="journal article" date="2020" name="ISME J.">
        <title>Uncovering the hidden diversity of litter-decomposition mechanisms in mushroom-forming fungi.</title>
        <authorList>
            <person name="Floudas D."/>
            <person name="Bentzer J."/>
            <person name="Ahren D."/>
            <person name="Johansson T."/>
            <person name="Persson P."/>
            <person name="Tunlid A."/>
        </authorList>
    </citation>
    <scope>NUCLEOTIDE SEQUENCE [LARGE SCALE GENOMIC DNA]</scope>
    <source>
        <strain evidence="7 8">CBS 291.85</strain>
    </source>
</reference>
<dbReference type="InterPro" id="IPR017853">
    <property type="entry name" value="GH"/>
</dbReference>
<comment type="caution">
    <text evidence="7">The sequence shown here is derived from an EMBL/GenBank/DDBJ whole genome shotgun (WGS) entry which is preliminary data.</text>
</comment>
<evidence type="ECO:0000256" key="1">
    <source>
        <dbReference type="ARBA" id="ARBA00001231"/>
    </source>
</evidence>
<proteinExistence type="inferred from homology"/>
<evidence type="ECO:0000256" key="4">
    <source>
        <dbReference type="ARBA" id="ARBA00022729"/>
    </source>
</evidence>
<comment type="catalytic activity">
    <reaction evidence="1">
        <text>Hydrolysis of terminal non-reducing N-acetyl-D-hexosamine residues in N-acetyl-beta-D-hexosaminides.</text>
        <dbReference type="EC" id="3.2.1.52"/>
    </reaction>
</comment>
<dbReference type="GO" id="GO:0005975">
    <property type="term" value="P:carbohydrate metabolic process"/>
    <property type="evidence" value="ECO:0007669"/>
    <property type="project" value="InterPro"/>
</dbReference>
<dbReference type="PANTHER" id="PTHR22600">
    <property type="entry name" value="BETA-HEXOSAMINIDASE"/>
    <property type="match status" value="1"/>
</dbReference>
<keyword evidence="8" id="KW-1185">Reference proteome</keyword>
<evidence type="ECO:0000256" key="2">
    <source>
        <dbReference type="ARBA" id="ARBA00006285"/>
    </source>
</evidence>
<sequence>MQTYTPKDVNIVDYAAARGIDVLPEIDTPGHTVIISKAYPEHIGCAEAKLWASIANEPPQANALSPLYLPPKYFPSEDELNTNGHDQDPQTQDDFRKSGRTLEEALDMFTQATRFALDDLRTPSNTIVMVWISSLPTPPPQVGYRFVHSLSDHFYLDCGAGEWIGADPWWIHRRIVGVIRLRRGKSPIRLI</sequence>
<comment type="similarity">
    <text evidence="2">Belongs to the glycosyl hydrolase 20 family.</text>
</comment>
<evidence type="ECO:0000313" key="7">
    <source>
        <dbReference type="EMBL" id="KAF5343345.1"/>
    </source>
</evidence>
<dbReference type="SUPFAM" id="SSF51445">
    <property type="entry name" value="(Trans)glycosidases"/>
    <property type="match status" value="1"/>
</dbReference>
<dbReference type="EC" id="3.2.1.52" evidence="3"/>
<dbReference type="OrthoDB" id="428480at2759"/>
<dbReference type="Proteomes" id="UP000559256">
    <property type="component" value="Unassembled WGS sequence"/>
</dbReference>
<dbReference type="Gene3D" id="3.20.20.80">
    <property type="entry name" value="Glycosidases"/>
    <property type="match status" value="1"/>
</dbReference>
<dbReference type="InterPro" id="IPR015883">
    <property type="entry name" value="Glyco_hydro_20_cat"/>
</dbReference>
<keyword evidence="5" id="KW-0378">Hydrolase</keyword>
<evidence type="ECO:0000256" key="3">
    <source>
        <dbReference type="ARBA" id="ARBA00012663"/>
    </source>
</evidence>
<dbReference type="InterPro" id="IPR025705">
    <property type="entry name" value="Beta_hexosaminidase_sua/sub"/>
</dbReference>
<dbReference type="PANTHER" id="PTHR22600:SF26">
    <property type="entry name" value="BETA-N-ACETYLHEXOSAMINIDASE"/>
    <property type="match status" value="1"/>
</dbReference>
<organism evidence="7 8">
    <name type="scientific">Tetrapyrgos nigripes</name>
    <dbReference type="NCBI Taxonomy" id="182062"/>
    <lineage>
        <taxon>Eukaryota</taxon>
        <taxon>Fungi</taxon>
        <taxon>Dikarya</taxon>
        <taxon>Basidiomycota</taxon>
        <taxon>Agaricomycotina</taxon>
        <taxon>Agaricomycetes</taxon>
        <taxon>Agaricomycetidae</taxon>
        <taxon>Agaricales</taxon>
        <taxon>Marasmiineae</taxon>
        <taxon>Marasmiaceae</taxon>
        <taxon>Tetrapyrgos</taxon>
    </lineage>
</organism>
<evidence type="ECO:0000256" key="5">
    <source>
        <dbReference type="ARBA" id="ARBA00022801"/>
    </source>
</evidence>
<dbReference type="GO" id="GO:0030203">
    <property type="term" value="P:glycosaminoglycan metabolic process"/>
    <property type="evidence" value="ECO:0007669"/>
    <property type="project" value="TreeGrafter"/>
</dbReference>
<protein>
    <recommendedName>
        <fullName evidence="3">beta-N-acetylhexosaminidase</fullName>
        <ecNumber evidence="3">3.2.1.52</ecNumber>
    </recommendedName>
</protein>
<dbReference type="EMBL" id="JAACJM010000142">
    <property type="protein sequence ID" value="KAF5343345.1"/>
    <property type="molecule type" value="Genomic_DNA"/>
</dbReference>
<evidence type="ECO:0000313" key="8">
    <source>
        <dbReference type="Proteomes" id="UP000559256"/>
    </source>
</evidence>
<evidence type="ECO:0000259" key="6">
    <source>
        <dbReference type="Pfam" id="PF00728"/>
    </source>
</evidence>
<gene>
    <name evidence="7" type="ORF">D9758_014184</name>
</gene>
<dbReference type="AlphaFoldDB" id="A0A8H5FN62"/>
<dbReference type="Pfam" id="PF00728">
    <property type="entry name" value="Glyco_hydro_20"/>
    <property type="match status" value="1"/>
</dbReference>
<dbReference type="GO" id="GO:0016020">
    <property type="term" value="C:membrane"/>
    <property type="evidence" value="ECO:0007669"/>
    <property type="project" value="TreeGrafter"/>
</dbReference>
<keyword evidence="4" id="KW-0732">Signal</keyword>
<dbReference type="GO" id="GO:0004563">
    <property type="term" value="F:beta-N-acetylhexosaminidase activity"/>
    <property type="evidence" value="ECO:0007669"/>
    <property type="project" value="UniProtKB-EC"/>
</dbReference>
<feature type="domain" description="Glycoside hydrolase family 20 catalytic" evidence="6">
    <location>
        <begin position="3"/>
        <end position="60"/>
    </location>
</feature>